<dbReference type="GO" id="GO:0005634">
    <property type="term" value="C:nucleus"/>
    <property type="evidence" value="ECO:0007669"/>
    <property type="project" value="TreeGrafter"/>
</dbReference>
<keyword evidence="6" id="KW-0347">Helicase</keyword>
<dbReference type="FunFam" id="3.30.420.10:FF:000054">
    <property type="entry name" value="Werner Syndrome-like exonuclease"/>
    <property type="match status" value="1"/>
</dbReference>
<dbReference type="EMBL" id="CP039354">
    <property type="protein sequence ID" value="QCE11853.1"/>
    <property type="molecule type" value="Genomic_DNA"/>
</dbReference>
<dbReference type="Proteomes" id="UP000501690">
    <property type="component" value="Linkage Group LG10"/>
</dbReference>
<reference evidence="6 7" key="1">
    <citation type="submission" date="2019-04" db="EMBL/GenBank/DDBJ databases">
        <title>An improved genome assembly and genetic linkage map for asparagus bean, Vigna unguiculata ssp. sesquipedialis.</title>
        <authorList>
            <person name="Xia Q."/>
            <person name="Zhang R."/>
            <person name="Dong Y."/>
        </authorList>
    </citation>
    <scope>NUCLEOTIDE SEQUENCE [LARGE SCALE GENOMIC DNA]</scope>
    <source>
        <tissue evidence="6">Leaf</tissue>
    </source>
</reference>
<dbReference type="Pfam" id="PF00098">
    <property type="entry name" value="zf-CCHC"/>
    <property type="match status" value="3"/>
</dbReference>
<keyword evidence="1" id="KW-0540">Nuclease</keyword>
<feature type="domain" description="CCHC-type" evidence="5">
    <location>
        <begin position="431"/>
        <end position="447"/>
    </location>
</feature>
<dbReference type="InterPro" id="IPR036875">
    <property type="entry name" value="Znf_CCHC_sf"/>
</dbReference>
<dbReference type="SMART" id="SM00474">
    <property type="entry name" value="35EXOc"/>
    <property type="match status" value="1"/>
</dbReference>
<dbReference type="InterPro" id="IPR051132">
    <property type="entry name" value="3-5_Exonuclease_domain"/>
</dbReference>
<keyword evidence="7" id="KW-1185">Reference proteome</keyword>
<dbReference type="Gramene" id="Vigun05g109000.3.v1.2">
    <property type="protein sequence ID" value="Vigun05g109000.3.v1.2"/>
    <property type="gene ID" value="Vigun05g109000.v1.2"/>
</dbReference>
<dbReference type="Pfam" id="PF01612">
    <property type="entry name" value="DNA_pol_A_exo1"/>
    <property type="match status" value="1"/>
</dbReference>
<dbReference type="GO" id="GO:0005737">
    <property type="term" value="C:cytoplasm"/>
    <property type="evidence" value="ECO:0007669"/>
    <property type="project" value="TreeGrafter"/>
</dbReference>
<dbReference type="CDD" id="cd06141">
    <property type="entry name" value="WRN_exo"/>
    <property type="match status" value="1"/>
</dbReference>
<evidence type="ECO:0000259" key="5">
    <source>
        <dbReference type="PROSITE" id="PS50158"/>
    </source>
</evidence>
<accession>A0A4D6NDC6</accession>
<dbReference type="InterPro" id="IPR002562">
    <property type="entry name" value="3'-5'_exonuclease_dom"/>
</dbReference>
<dbReference type="InterPro" id="IPR036397">
    <property type="entry name" value="RNaseH_sf"/>
</dbReference>
<dbReference type="GO" id="GO:0004386">
    <property type="term" value="F:helicase activity"/>
    <property type="evidence" value="ECO:0007669"/>
    <property type="project" value="UniProtKB-KW"/>
</dbReference>
<dbReference type="Gramene" id="Vigun05g109000.2.v1.2">
    <property type="protein sequence ID" value="Vigun05g109000.2.v1.2"/>
    <property type="gene ID" value="Vigun05g109000.v1.2"/>
</dbReference>
<organism evidence="6 7">
    <name type="scientific">Vigna unguiculata</name>
    <name type="common">Cowpea</name>
    <dbReference type="NCBI Taxonomy" id="3917"/>
    <lineage>
        <taxon>Eukaryota</taxon>
        <taxon>Viridiplantae</taxon>
        <taxon>Streptophyta</taxon>
        <taxon>Embryophyta</taxon>
        <taxon>Tracheophyta</taxon>
        <taxon>Spermatophyta</taxon>
        <taxon>Magnoliopsida</taxon>
        <taxon>eudicotyledons</taxon>
        <taxon>Gunneridae</taxon>
        <taxon>Pentapetalae</taxon>
        <taxon>rosids</taxon>
        <taxon>fabids</taxon>
        <taxon>Fabales</taxon>
        <taxon>Fabaceae</taxon>
        <taxon>Papilionoideae</taxon>
        <taxon>50 kb inversion clade</taxon>
        <taxon>NPAAA clade</taxon>
        <taxon>indigoferoid/millettioid clade</taxon>
        <taxon>Phaseoleae</taxon>
        <taxon>Vigna</taxon>
    </lineage>
</organism>
<feature type="domain" description="CCHC-type" evidence="5">
    <location>
        <begin position="495"/>
        <end position="510"/>
    </location>
</feature>
<keyword evidence="6" id="KW-0067">ATP-binding</keyword>
<dbReference type="Gene3D" id="3.30.420.10">
    <property type="entry name" value="Ribonuclease H-like superfamily/Ribonuclease H"/>
    <property type="match status" value="1"/>
</dbReference>
<name>A0A4D6NDC6_VIGUN</name>
<gene>
    <name evidence="6" type="ORF">DEO72_LG10g3091</name>
</gene>
<dbReference type="AlphaFoldDB" id="A0A4D6NDC6"/>
<evidence type="ECO:0000256" key="1">
    <source>
        <dbReference type="ARBA" id="ARBA00022722"/>
    </source>
</evidence>
<dbReference type="SUPFAM" id="SSF53098">
    <property type="entry name" value="Ribonuclease H-like"/>
    <property type="match status" value="1"/>
</dbReference>
<feature type="domain" description="CCHC-type" evidence="5">
    <location>
        <begin position="528"/>
        <end position="544"/>
    </location>
</feature>
<dbReference type="InterPro" id="IPR012337">
    <property type="entry name" value="RNaseH-like_sf"/>
</dbReference>
<dbReference type="Gramene" id="Vigun05g109000.1.v1.2">
    <property type="protein sequence ID" value="Vigun05g109000.1.v1.2"/>
    <property type="gene ID" value="Vigun05g109000.v1.2"/>
</dbReference>
<dbReference type="SMART" id="SM00343">
    <property type="entry name" value="ZnF_C2HC"/>
    <property type="match status" value="5"/>
</dbReference>
<protein>
    <submittedName>
        <fullName evidence="6">Werner syndrome ATP-dependent helicase</fullName>
    </submittedName>
</protein>
<dbReference type="GO" id="GO:0006139">
    <property type="term" value="P:nucleobase-containing compound metabolic process"/>
    <property type="evidence" value="ECO:0007669"/>
    <property type="project" value="InterPro"/>
</dbReference>
<proteinExistence type="predicted"/>
<dbReference type="GO" id="GO:0008270">
    <property type="term" value="F:zinc ion binding"/>
    <property type="evidence" value="ECO:0007669"/>
    <property type="project" value="UniProtKB-KW"/>
</dbReference>
<dbReference type="OrthoDB" id="514078at2759"/>
<dbReference type="GO" id="GO:0003676">
    <property type="term" value="F:nucleic acid binding"/>
    <property type="evidence" value="ECO:0007669"/>
    <property type="project" value="InterPro"/>
</dbReference>
<keyword evidence="6" id="KW-0547">Nucleotide-binding</keyword>
<dbReference type="GO" id="GO:0008408">
    <property type="term" value="F:3'-5' exonuclease activity"/>
    <property type="evidence" value="ECO:0007669"/>
    <property type="project" value="InterPro"/>
</dbReference>
<evidence type="ECO:0000313" key="7">
    <source>
        <dbReference type="Proteomes" id="UP000501690"/>
    </source>
</evidence>
<evidence type="ECO:0000256" key="3">
    <source>
        <dbReference type="PROSITE-ProRule" id="PRU00047"/>
    </source>
</evidence>
<evidence type="ECO:0000256" key="4">
    <source>
        <dbReference type="SAM" id="MobiDB-lite"/>
    </source>
</evidence>
<dbReference type="PANTHER" id="PTHR13620">
    <property type="entry name" value="3-5 EXONUCLEASE"/>
    <property type="match status" value="1"/>
</dbReference>
<sequence>MLEMLDNNGVPISSVNATPARVSTISVVDHCLPYNTHNLYDVTFNTHTIYTLLTSDPSLVHSWISTNVRSHQTGLMVGLDIEWRPNTQRNMQNPVATLQLCLGQHCLVFQILRSPSIPPSLVSFLADPNVTFFGVGIQEDAKKLLGDYNIRVVNIRDLRSLAAEKLRDTTLNRAGIKSLGLRVLDLDVEKPKRITRSWWDNPRLTPQQVQYATVDAFLSYEIGRSLSVLTPTPDASSQPYEMCGIAMTPRPPISSQPSEMCGIAMAPKPPFSSQPSEMCGIAMTPRPPATFQPSEMCGIARAIETMAAAIQHQSAVIVETHRTFMQQWEAARVTTAASVPCVGEFSPLEERAEMVKRSEVVPNGVVCQQKGESSGEMAKRNQHKPGDRSPYQRTGASSSQPLQSESMSMKCYRCKRSHLQGNCSKQSAEKKCFVCQKEGHYARVCPDRKGQVATGEVQQRGENGGRPQVVEKRCRRCDGPHLVKDCHADKKSDKKCYVCQSGGHLARDCPTRGEQLDTKDCHQLTDKKCYVCQRGGHLARDCPNRGEQLDTGRVQQGRVEGESVECI</sequence>
<keyword evidence="3" id="KW-0862">Zinc</keyword>
<dbReference type="PANTHER" id="PTHR13620:SF105">
    <property type="entry name" value="OS01G0737700 PROTEIN"/>
    <property type="match status" value="1"/>
</dbReference>
<dbReference type="SUPFAM" id="SSF57756">
    <property type="entry name" value="Retrovirus zinc finger-like domains"/>
    <property type="match status" value="3"/>
</dbReference>
<keyword evidence="3" id="KW-0479">Metal-binding</keyword>
<feature type="region of interest" description="Disordered" evidence="4">
    <location>
        <begin position="365"/>
        <end position="404"/>
    </location>
</feature>
<evidence type="ECO:0000313" key="6">
    <source>
        <dbReference type="EMBL" id="QCE11853.1"/>
    </source>
</evidence>
<dbReference type="InterPro" id="IPR001878">
    <property type="entry name" value="Znf_CCHC"/>
</dbReference>
<keyword evidence="3" id="KW-0863">Zinc-finger</keyword>
<keyword evidence="2" id="KW-0378">Hydrolase</keyword>
<evidence type="ECO:0000256" key="2">
    <source>
        <dbReference type="ARBA" id="ARBA00022801"/>
    </source>
</evidence>
<dbReference type="PROSITE" id="PS50158">
    <property type="entry name" value="ZF_CCHC"/>
    <property type="match status" value="3"/>
</dbReference>
<dbReference type="Gene3D" id="4.10.60.10">
    <property type="entry name" value="Zinc finger, CCHC-type"/>
    <property type="match status" value="3"/>
</dbReference>